<reference evidence="7 9" key="3">
    <citation type="submission" date="2018-06" db="EMBL/GenBank/DDBJ databases">
        <authorList>
            <consortium name="Pathogen Informatics"/>
            <person name="Doyle S."/>
        </authorList>
    </citation>
    <scope>NUCLEOTIDE SEQUENCE [LARGE SCALE GENOMIC DNA]</scope>
    <source>
        <strain evidence="7 9">NCTC11653</strain>
    </source>
</reference>
<evidence type="ECO:0000313" key="7">
    <source>
        <dbReference type="EMBL" id="SQA75312.1"/>
    </source>
</evidence>
<dbReference type="Pfam" id="PF03938">
    <property type="entry name" value="OmpH"/>
    <property type="match status" value="1"/>
</dbReference>
<dbReference type="SMART" id="SM00935">
    <property type="entry name" value="OmpH"/>
    <property type="match status" value="1"/>
</dbReference>
<dbReference type="GO" id="GO:0050821">
    <property type="term" value="P:protein stabilization"/>
    <property type="evidence" value="ECO:0007669"/>
    <property type="project" value="TreeGrafter"/>
</dbReference>
<dbReference type="Gene3D" id="3.30.910.20">
    <property type="entry name" value="Skp domain"/>
    <property type="match status" value="1"/>
</dbReference>
<dbReference type="InterPro" id="IPR005632">
    <property type="entry name" value="Chaperone_Skp"/>
</dbReference>
<reference evidence="8" key="2">
    <citation type="submission" date="2017-06" db="EMBL/GenBank/DDBJ databases">
        <title>Capnocytophaga spp. assemblies.</title>
        <authorList>
            <person name="Gulvik C.A."/>
        </authorList>
    </citation>
    <scope>NUCLEOTIDE SEQUENCE [LARGE SCALE GENOMIC DNA]</scope>
    <source>
        <strain evidence="8">KC1668</strain>
    </source>
</reference>
<keyword evidence="2 5" id="KW-0732">Signal</keyword>
<evidence type="ECO:0000256" key="2">
    <source>
        <dbReference type="ARBA" id="ARBA00022729"/>
    </source>
</evidence>
<dbReference type="EMBL" id="CP022385">
    <property type="protein sequence ID" value="ATA83753.1"/>
    <property type="molecule type" value="Genomic_DNA"/>
</dbReference>
<protein>
    <submittedName>
        <fullName evidence="6">Molecular chaperone Skp</fullName>
    </submittedName>
    <submittedName>
        <fullName evidence="7">Outer membrane protein</fullName>
    </submittedName>
</protein>
<gene>
    <name evidence="6" type="ORF">CGC55_04170</name>
    <name evidence="7" type="ORF">NCTC11653_01211</name>
</gene>
<reference evidence="6" key="1">
    <citation type="journal article" date="2017" name="Genome Announc.">
        <title>Twelve Complete Reference Genomes of Clinical Isolates in the Capnocytophaga Genus.</title>
        <authorList>
            <person name="Villarma A."/>
            <person name="Gulvik C.A."/>
            <person name="Rowe L.A."/>
            <person name="Sheth M."/>
            <person name="Juieng P."/>
            <person name="Nicholson A.C."/>
            <person name="Loparev V.N."/>
            <person name="McQuiston J.R."/>
        </authorList>
    </citation>
    <scope>NUCLEOTIDE SEQUENCE</scope>
    <source>
        <strain evidence="6">KC1668</strain>
    </source>
</reference>
<feature type="compositionally biased region" description="Basic and acidic residues" evidence="4">
    <location>
        <begin position="207"/>
        <end position="337"/>
    </location>
</feature>
<evidence type="ECO:0000313" key="8">
    <source>
        <dbReference type="Proteomes" id="UP000217301"/>
    </source>
</evidence>
<feature type="region of interest" description="Disordered" evidence="4">
    <location>
        <begin position="207"/>
        <end position="349"/>
    </location>
</feature>
<evidence type="ECO:0000256" key="1">
    <source>
        <dbReference type="ARBA" id="ARBA00009091"/>
    </source>
</evidence>
<dbReference type="SUPFAM" id="SSF111384">
    <property type="entry name" value="OmpH-like"/>
    <property type="match status" value="1"/>
</dbReference>
<dbReference type="RefSeq" id="WP_040360602.1">
    <property type="nucleotide sequence ID" value="NZ_CAJPRX010000010.1"/>
</dbReference>
<feature type="signal peptide" evidence="5">
    <location>
        <begin position="1"/>
        <end position="20"/>
    </location>
</feature>
<dbReference type="PANTHER" id="PTHR35089">
    <property type="entry name" value="CHAPERONE PROTEIN SKP"/>
    <property type="match status" value="1"/>
</dbReference>
<dbReference type="PANTHER" id="PTHR35089:SF1">
    <property type="entry name" value="CHAPERONE PROTEIN SKP"/>
    <property type="match status" value="1"/>
</dbReference>
<name>A0AAX2IA50_CAPSP</name>
<proteinExistence type="inferred from homology"/>
<dbReference type="Proteomes" id="UP000217301">
    <property type="component" value="Chromosome"/>
</dbReference>
<dbReference type="AlphaFoldDB" id="A0AAX2IA50"/>
<feature type="chain" id="PRO_5043679464" evidence="5">
    <location>
        <begin position="21"/>
        <end position="349"/>
    </location>
</feature>
<evidence type="ECO:0000313" key="9">
    <source>
        <dbReference type="Proteomes" id="UP000249902"/>
    </source>
</evidence>
<organism evidence="7 9">
    <name type="scientific">Capnocytophaga sputigena</name>
    <dbReference type="NCBI Taxonomy" id="1019"/>
    <lineage>
        <taxon>Bacteria</taxon>
        <taxon>Pseudomonadati</taxon>
        <taxon>Bacteroidota</taxon>
        <taxon>Flavobacteriia</taxon>
        <taxon>Flavobacteriales</taxon>
        <taxon>Flavobacteriaceae</taxon>
        <taxon>Capnocytophaga</taxon>
    </lineage>
</organism>
<evidence type="ECO:0000256" key="5">
    <source>
        <dbReference type="SAM" id="SignalP"/>
    </source>
</evidence>
<sequence length="349" mass="41738">MKKLSVLFAVLLATITLSFAQKPSRIGYVDMDYILANLEDYKVANQQFALQVEQWQAEIEKRLTKIQAEKDKLEAEKALLTPELIKDKEEEIALMEYNLNAYKQQKFDAKDGEYINQKFLLAKPIQDQVFNIVQEIGKLRKYDFIFEKSDATMLFSNEQHNLSKVVLRALKKKDNAADRNKDMAELLKESYDFEFVEERVKKRKEAEKAREERRVQYEQERLRKTEEMKQQRENFRAQRAKEQAERQQKAQQERETLKAQREKEQAERVQKMQQERETLKAQREKEQAERVQKMQQEREALKAQREKEQAERIQKAQQEREALKAQREKEQAERLQKQQEAGTQTRTTN</sequence>
<accession>A0AAX2IA50</accession>
<dbReference type="InterPro" id="IPR024930">
    <property type="entry name" value="Skp_dom_sf"/>
</dbReference>
<dbReference type="GO" id="GO:0005829">
    <property type="term" value="C:cytosol"/>
    <property type="evidence" value="ECO:0007669"/>
    <property type="project" value="TreeGrafter"/>
</dbReference>
<evidence type="ECO:0000313" key="6">
    <source>
        <dbReference type="EMBL" id="ATA83753.1"/>
    </source>
</evidence>
<dbReference type="GO" id="GO:0051082">
    <property type="term" value="F:unfolded protein binding"/>
    <property type="evidence" value="ECO:0007669"/>
    <property type="project" value="InterPro"/>
</dbReference>
<keyword evidence="8" id="KW-1185">Reference proteome</keyword>
<feature type="compositionally biased region" description="Polar residues" evidence="4">
    <location>
        <begin position="338"/>
        <end position="349"/>
    </location>
</feature>
<dbReference type="KEGG" id="cspu:CGC55_04170"/>
<keyword evidence="3" id="KW-0175">Coiled coil</keyword>
<dbReference type="EMBL" id="UAVP01000007">
    <property type="protein sequence ID" value="SQA75312.1"/>
    <property type="molecule type" value="Genomic_DNA"/>
</dbReference>
<comment type="similarity">
    <text evidence="1">Belongs to the Skp family.</text>
</comment>
<feature type="coiled-coil region" evidence="3">
    <location>
        <begin position="38"/>
        <end position="105"/>
    </location>
</feature>
<evidence type="ECO:0000256" key="4">
    <source>
        <dbReference type="SAM" id="MobiDB-lite"/>
    </source>
</evidence>
<dbReference type="Proteomes" id="UP000249902">
    <property type="component" value="Unassembled WGS sequence"/>
</dbReference>
<evidence type="ECO:0000256" key="3">
    <source>
        <dbReference type="SAM" id="Coils"/>
    </source>
</evidence>